<sequence length="67" mass="7138">QNFREHRIDGAALPLLSENHLTGTIGMKLGPALKLRIMLARKIGACTVCLHCAHCHQTPLPALSAAG</sequence>
<proteinExistence type="predicted"/>
<accession>E2AS65</accession>
<gene>
    <name evidence="1" type="ORF">EAG_09621</name>
</gene>
<dbReference type="OMA" id="LGHCAIC"/>
<dbReference type="InParanoid" id="E2AS65"/>
<reference evidence="1 2" key="1">
    <citation type="journal article" date="2010" name="Science">
        <title>Genomic comparison of the ants Camponotus floridanus and Harpegnathos saltator.</title>
        <authorList>
            <person name="Bonasio R."/>
            <person name="Zhang G."/>
            <person name="Ye C."/>
            <person name="Mutti N.S."/>
            <person name="Fang X."/>
            <person name="Qin N."/>
            <person name="Donahue G."/>
            <person name="Yang P."/>
            <person name="Li Q."/>
            <person name="Li C."/>
            <person name="Zhang P."/>
            <person name="Huang Z."/>
            <person name="Berger S.L."/>
            <person name="Reinberg D."/>
            <person name="Wang J."/>
            <person name="Liebig J."/>
        </authorList>
    </citation>
    <scope>NUCLEOTIDE SEQUENCE [LARGE SCALE GENOMIC DNA]</scope>
    <source>
        <strain evidence="2">C129</strain>
    </source>
</reference>
<feature type="non-terminal residue" evidence="1">
    <location>
        <position position="67"/>
    </location>
</feature>
<evidence type="ECO:0000313" key="2">
    <source>
        <dbReference type="Proteomes" id="UP000000311"/>
    </source>
</evidence>
<organism evidence="2">
    <name type="scientific">Camponotus floridanus</name>
    <name type="common">Florida carpenter ant</name>
    <dbReference type="NCBI Taxonomy" id="104421"/>
    <lineage>
        <taxon>Eukaryota</taxon>
        <taxon>Metazoa</taxon>
        <taxon>Ecdysozoa</taxon>
        <taxon>Arthropoda</taxon>
        <taxon>Hexapoda</taxon>
        <taxon>Insecta</taxon>
        <taxon>Pterygota</taxon>
        <taxon>Neoptera</taxon>
        <taxon>Endopterygota</taxon>
        <taxon>Hymenoptera</taxon>
        <taxon>Apocrita</taxon>
        <taxon>Aculeata</taxon>
        <taxon>Formicoidea</taxon>
        <taxon>Formicidae</taxon>
        <taxon>Formicinae</taxon>
        <taxon>Camponotus</taxon>
    </lineage>
</organism>
<dbReference type="Gene3D" id="1.10.150.50">
    <property type="entry name" value="Transcription Factor, Ets-1"/>
    <property type="match status" value="1"/>
</dbReference>
<evidence type="ECO:0000313" key="1">
    <source>
        <dbReference type="EMBL" id="EFN63695.1"/>
    </source>
</evidence>
<keyword evidence="2" id="KW-1185">Reference proteome</keyword>
<dbReference type="OrthoDB" id="6433810at2759"/>
<name>E2AS65_CAMFO</name>
<dbReference type="Proteomes" id="UP000000311">
    <property type="component" value="Unassembled WGS sequence"/>
</dbReference>
<dbReference type="InterPro" id="IPR013761">
    <property type="entry name" value="SAM/pointed_sf"/>
</dbReference>
<dbReference type="AlphaFoldDB" id="E2AS65"/>
<dbReference type="SUPFAM" id="SSF47769">
    <property type="entry name" value="SAM/Pointed domain"/>
    <property type="match status" value="1"/>
</dbReference>
<feature type="non-terminal residue" evidence="1">
    <location>
        <position position="1"/>
    </location>
</feature>
<dbReference type="EMBL" id="GL442229">
    <property type="protein sequence ID" value="EFN63695.1"/>
    <property type="molecule type" value="Genomic_DNA"/>
</dbReference>
<protein>
    <submittedName>
        <fullName evidence="1">Sterile alpha motif domain-containing protein 7</fullName>
    </submittedName>
</protein>